<dbReference type="InterPro" id="IPR009057">
    <property type="entry name" value="Homeodomain-like_sf"/>
</dbReference>
<evidence type="ECO:0000259" key="5">
    <source>
        <dbReference type="PROSITE" id="PS50045"/>
    </source>
</evidence>
<dbReference type="PROSITE" id="PS00688">
    <property type="entry name" value="SIGMA54_INTERACT_3"/>
    <property type="match status" value="1"/>
</dbReference>
<dbReference type="InterPro" id="IPR002197">
    <property type="entry name" value="HTH_Fis"/>
</dbReference>
<dbReference type="GO" id="GO:0043565">
    <property type="term" value="F:sequence-specific DNA binding"/>
    <property type="evidence" value="ECO:0007669"/>
    <property type="project" value="InterPro"/>
</dbReference>
<evidence type="ECO:0000256" key="2">
    <source>
        <dbReference type="ARBA" id="ARBA00022840"/>
    </source>
</evidence>
<protein>
    <submittedName>
        <fullName evidence="6">Regulatory protein, Fis family</fullName>
    </submittedName>
</protein>
<organism evidence="6 7">
    <name type="scientific">Candidatus Electrothrix communis</name>
    <dbReference type="NCBI Taxonomy" id="1859133"/>
    <lineage>
        <taxon>Bacteria</taxon>
        <taxon>Pseudomonadati</taxon>
        <taxon>Thermodesulfobacteriota</taxon>
        <taxon>Desulfobulbia</taxon>
        <taxon>Desulfobulbales</taxon>
        <taxon>Desulfobulbaceae</taxon>
        <taxon>Candidatus Electrothrix</taxon>
    </lineage>
</organism>
<keyword evidence="2" id="KW-0067">ATP-binding</keyword>
<dbReference type="Pfam" id="PF02954">
    <property type="entry name" value="HTH_8"/>
    <property type="match status" value="1"/>
</dbReference>
<gene>
    <name evidence="6" type="ORF">VT98_12933</name>
</gene>
<feature type="domain" description="Sigma-54 factor interaction" evidence="5">
    <location>
        <begin position="1"/>
        <end position="185"/>
    </location>
</feature>
<keyword evidence="7" id="KW-1185">Reference proteome</keyword>
<comment type="caution">
    <text evidence="6">The sequence shown here is derived from an EMBL/GenBank/DDBJ whole genome shotgun (WGS) entry which is preliminary data.</text>
</comment>
<keyword evidence="3" id="KW-0805">Transcription regulation</keyword>
<dbReference type="EMBL" id="MTKP01000293">
    <property type="protein sequence ID" value="RWX46157.1"/>
    <property type="molecule type" value="Genomic_DNA"/>
</dbReference>
<name>A0A3S3SMS9_9BACT</name>
<keyword evidence="1" id="KW-0547">Nucleotide-binding</keyword>
<dbReference type="CDD" id="cd00009">
    <property type="entry name" value="AAA"/>
    <property type="match status" value="1"/>
</dbReference>
<keyword evidence="4" id="KW-0804">Transcription</keyword>
<dbReference type="GO" id="GO:0005524">
    <property type="term" value="F:ATP binding"/>
    <property type="evidence" value="ECO:0007669"/>
    <property type="project" value="UniProtKB-KW"/>
</dbReference>
<dbReference type="InterPro" id="IPR025944">
    <property type="entry name" value="Sigma_54_int_dom_CS"/>
</dbReference>
<reference evidence="6 7" key="1">
    <citation type="submission" date="2017-01" db="EMBL/GenBank/DDBJ databases">
        <title>The cable genome- insights into the physiology and evolution of filamentous bacteria capable of sulfide oxidation via long distance electron transfer.</title>
        <authorList>
            <person name="Schreiber L."/>
            <person name="Bjerg J.T."/>
            <person name="Boggild A."/>
            <person name="Van De Vossenberg J."/>
            <person name="Meysman F."/>
            <person name="Nielsen L.P."/>
            <person name="Schramm A."/>
            <person name="Kjeldsen K.U."/>
        </authorList>
    </citation>
    <scope>NUCLEOTIDE SEQUENCE [LARGE SCALE GENOMIC DNA]</scope>
    <source>
        <strain evidence="6">A1</strain>
    </source>
</reference>
<dbReference type="GO" id="GO:0006355">
    <property type="term" value="P:regulation of DNA-templated transcription"/>
    <property type="evidence" value="ECO:0007669"/>
    <property type="project" value="InterPro"/>
</dbReference>
<dbReference type="Gene3D" id="1.10.10.60">
    <property type="entry name" value="Homeodomain-like"/>
    <property type="match status" value="1"/>
</dbReference>
<dbReference type="Proteomes" id="UP000288086">
    <property type="component" value="Unassembled WGS sequence"/>
</dbReference>
<evidence type="ECO:0000256" key="4">
    <source>
        <dbReference type="ARBA" id="ARBA00023163"/>
    </source>
</evidence>
<proteinExistence type="predicted"/>
<dbReference type="Gene3D" id="3.40.50.300">
    <property type="entry name" value="P-loop containing nucleotide triphosphate hydrolases"/>
    <property type="match status" value="1"/>
</dbReference>
<dbReference type="PANTHER" id="PTHR32071">
    <property type="entry name" value="TRANSCRIPTIONAL REGULATORY PROTEIN"/>
    <property type="match status" value="1"/>
</dbReference>
<dbReference type="PANTHER" id="PTHR32071:SF113">
    <property type="entry name" value="ALGINATE BIOSYNTHESIS TRANSCRIPTIONAL REGULATORY PROTEIN ALGB"/>
    <property type="match status" value="1"/>
</dbReference>
<dbReference type="Pfam" id="PF00158">
    <property type="entry name" value="Sigma54_activat"/>
    <property type="match status" value="1"/>
</dbReference>
<dbReference type="InterPro" id="IPR002078">
    <property type="entry name" value="Sigma_54_int"/>
</dbReference>
<dbReference type="SUPFAM" id="SSF46689">
    <property type="entry name" value="Homeodomain-like"/>
    <property type="match status" value="1"/>
</dbReference>
<dbReference type="InterPro" id="IPR027417">
    <property type="entry name" value="P-loop_NTPase"/>
</dbReference>
<evidence type="ECO:0000256" key="3">
    <source>
        <dbReference type="ARBA" id="ARBA00023015"/>
    </source>
</evidence>
<evidence type="ECO:0000256" key="1">
    <source>
        <dbReference type="ARBA" id="ARBA00022741"/>
    </source>
</evidence>
<dbReference type="AlphaFoldDB" id="A0A3S3SMS9"/>
<dbReference type="PRINTS" id="PR01590">
    <property type="entry name" value="HTHFIS"/>
</dbReference>
<feature type="non-terminal residue" evidence="6">
    <location>
        <position position="1"/>
    </location>
</feature>
<sequence length="274" mass="31082">SKVVGNSFVPITCSAIPESLLESELFGHVKGSFTGAVADKPGLFHQADSGTAFLDEIGELTPIIQTKLLRVLQEREFMPVGSTKTKQVNVRIISATNRNLEDEIMEKRFREDLFYRLAVVPIRVPPLRERKGDVPLLVDYFLKKYSELFGKEIQTISSYGLEVLMDYNFPGNVRELENIIERGVALEASNIILPESLILSRKEKVGSQKEPLFVGAQDERELFDRGMEDILIDLETRMIRHALDAAEGSKMRAAELLKVSFRSLRYKTKKYEID</sequence>
<evidence type="ECO:0000313" key="7">
    <source>
        <dbReference type="Proteomes" id="UP000288086"/>
    </source>
</evidence>
<dbReference type="PROSITE" id="PS50045">
    <property type="entry name" value="SIGMA54_INTERACT_4"/>
    <property type="match status" value="1"/>
</dbReference>
<dbReference type="InterPro" id="IPR058031">
    <property type="entry name" value="AAA_lid_NorR"/>
</dbReference>
<accession>A0A3S3SMS9</accession>
<dbReference type="Pfam" id="PF25601">
    <property type="entry name" value="AAA_lid_14"/>
    <property type="match status" value="1"/>
</dbReference>
<dbReference type="Gene3D" id="1.10.8.60">
    <property type="match status" value="1"/>
</dbReference>
<dbReference type="SUPFAM" id="SSF52540">
    <property type="entry name" value="P-loop containing nucleoside triphosphate hydrolases"/>
    <property type="match status" value="1"/>
</dbReference>
<evidence type="ECO:0000313" key="6">
    <source>
        <dbReference type="EMBL" id="RWX46157.1"/>
    </source>
</evidence>